<dbReference type="AlphaFoldDB" id="A0A6H5IGI2"/>
<name>A0A6H5IGI2_9HYME</name>
<organism evidence="4 5">
    <name type="scientific">Trichogramma brassicae</name>
    <dbReference type="NCBI Taxonomy" id="86971"/>
    <lineage>
        <taxon>Eukaryota</taxon>
        <taxon>Metazoa</taxon>
        <taxon>Ecdysozoa</taxon>
        <taxon>Arthropoda</taxon>
        <taxon>Hexapoda</taxon>
        <taxon>Insecta</taxon>
        <taxon>Pterygota</taxon>
        <taxon>Neoptera</taxon>
        <taxon>Endopterygota</taxon>
        <taxon>Hymenoptera</taxon>
        <taxon>Apocrita</taxon>
        <taxon>Proctotrupomorpha</taxon>
        <taxon>Chalcidoidea</taxon>
        <taxon>Trichogrammatidae</taxon>
        <taxon>Trichogramma</taxon>
    </lineage>
</organism>
<dbReference type="Pfam" id="PF00023">
    <property type="entry name" value="Ank"/>
    <property type="match status" value="2"/>
</dbReference>
<dbReference type="PROSITE" id="PS50297">
    <property type="entry name" value="ANK_REP_REGION"/>
    <property type="match status" value="3"/>
</dbReference>
<proteinExistence type="predicted"/>
<feature type="repeat" description="ANK" evidence="3">
    <location>
        <begin position="532"/>
        <end position="560"/>
    </location>
</feature>
<gene>
    <name evidence="4" type="ORF">TBRA_LOCUS5699</name>
</gene>
<dbReference type="GO" id="GO:0005737">
    <property type="term" value="C:cytoplasm"/>
    <property type="evidence" value="ECO:0007669"/>
    <property type="project" value="TreeGrafter"/>
</dbReference>
<dbReference type="SUPFAM" id="SSF48403">
    <property type="entry name" value="Ankyrin repeat"/>
    <property type="match status" value="2"/>
</dbReference>
<dbReference type="EMBL" id="CADCXV010000725">
    <property type="protein sequence ID" value="CAB0033801.1"/>
    <property type="molecule type" value="Genomic_DNA"/>
</dbReference>
<feature type="repeat" description="ANK" evidence="3">
    <location>
        <begin position="306"/>
        <end position="338"/>
    </location>
</feature>
<protein>
    <submittedName>
        <fullName evidence="4">Uncharacterized protein</fullName>
    </submittedName>
</protein>
<dbReference type="SMART" id="SM00248">
    <property type="entry name" value="ANK"/>
    <property type="match status" value="6"/>
</dbReference>
<dbReference type="InterPro" id="IPR002110">
    <property type="entry name" value="Ankyrin_rpt"/>
</dbReference>
<sequence>MNVREEQIACYNNTHTLLVLLAHSSGAGVSKNLDAARRRVRPLIIYYEGITWPCARLASNLGKIFKKKYEGARLIEFVVLTGYKHQPQFDEHGKPLLNRTTPIHWACKETHDIVPIIKDLFKIYNNFHVNYIDEESGLTHLHVACQFGLRVVVQGFLDLGQDPNCVEKTTGDSLLHVALKHQKKKIAGELLRRGADPCLANKDGTTTPLHMICKGLGADFLFKIIEEKRVEARNERGSTVTPLHVALTQELQTRSSSANQNSTNVFGTTPPYLINELYRDNGLLRTIFEFSVDRSQLSNIDARDKEGNTSLHLVLRNGRASATQWLLSNGADPNLANEAGESPLHVICQRASYDIGAFEKEADRLSTAKFVDLLRDSRRQRRFPDYFEGDDDGVPDQQFFVDDQLLDEAFEGNGINMRPALDDFRANNEDLPDQQFFVDDQLLNGAFEGNGINMRAALDDFRANNEDLPDQRFFEGIVINNDVFLDDIENDRNLIATNDFRGIIYAEAQSYKKQIIEVLLDHGAHPNSVDAKGLTPLQLAVANLLPDVVDLLLNRGADLSGFVFPIAGYFGERSIPPQHDKLHRFKLSLASSAVAVYECLEDHGYETSRSDALLIMKFFAEFELFEKSANLEERLRDDENFAIEANKAETSLIHHASRERATSQSSMYVFLCIILGQQQQLSVHQLQERDAAREAAAAAVTLLKPRKMEDINSDNHILCLIQLELCCRISFRLHIREAHGHACVHCGGSSSSSSNNRTLRRGCGTAVTIDDANKLARDISRQTRSSCEAPRASPTVAAKQAYCTLDRSKKKEDSTMPYTYNVRSSFVPIAKKYKKEVRDYRGSPAPRSSSSASD</sequence>
<evidence type="ECO:0000256" key="1">
    <source>
        <dbReference type="ARBA" id="ARBA00022737"/>
    </source>
</evidence>
<dbReference type="PANTHER" id="PTHR24198:SF165">
    <property type="entry name" value="ANKYRIN REPEAT-CONTAINING PROTEIN-RELATED"/>
    <property type="match status" value="1"/>
</dbReference>
<keyword evidence="2 3" id="KW-0040">ANK repeat</keyword>
<evidence type="ECO:0000256" key="3">
    <source>
        <dbReference type="PROSITE-ProRule" id="PRU00023"/>
    </source>
</evidence>
<feature type="repeat" description="ANK" evidence="3">
    <location>
        <begin position="136"/>
        <end position="168"/>
    </location>
</feature>
<keyword evidence="1" id="KW-0677">Repeat</keyword>
<dbReference type="InterPro" id="IPR036770">
    <property type="entry name" value="Ankyrin_rpt-contain_sf"/>
</dbReference>
<dbReference type="Proteomes" id="UP000479190">
    <property type="component" value="Unassembled WGS sequence"/>
</dbReference>
<dbReference type="Pfam" id="PF13857">
    <property type="entry name" value="Ank_5"/>
    <property type="match status" value="1"/>
</dbReference>
<evidence type="ECO:0000313" key="5">
    <source>
        <dbReference type="Proteomes" id="UP000479190"/>
    </source>
</evidence>
<evidence type="ECO:0000256" key="2">
    <source>
        <dbReference type="ARBA" id="ARBA00023043"/>
    </source>
</evidence>
<dbReference type="PROSITE" id="PS50088">
    <property type="entry name" value="ANK_REPEAT"/>
    <property type="match status" value="4"/>
</dbReference>
<keyword evidence="5" id="KW-1185">Reference proteome</keyword>
<dbReference type="Gene3D" id="1.25.40.20">
    <property type="entry name" value="Ankyrin repeat-containing domain"/>
    <property type="match status" value="3"/>
</dbReference>
<feature type="repeat" description="ANK" evidence="3">
    <location>
        <begin position="170"/>
        <end position="202"/>
    </location>
</feature>
<accession>A0A6H5IGI2</accession>
<dbReference type="OrthoDB" id="21416at2759"/>
<evidence type="ECO:0000313" key="4">
    <source>
        <dbReference type="EMBL" id="CAB0033801.1"/>
    </source>
</evidence>
<reference evidence="4 5" key="1">
    <citation type="submission" date="2020-02" db="EMBL/GenBank/DDBJ databases">
        <authorList>
            <person name="Ferguson B K."/>
        </authorList>
    </citation>
    <scope>NUCLEOTIDE SEQUENCE [LARGE SCALE GENOMIC DNA]</scope>
</reference>
<dbReference type="PANTHER" id="PTHR24198">
    <property type="entry name" value="ANKYRIN REPEAT AND PROTEIN KINASE DOMAIN-CONTAINING PROTEIN"/>
    <property type="match status" value="1"/>
</dbReference>